<evidence type="ECO:0000313" key="2">
    <source>
        <dbReference type="EMBL" id="OAE48644.1"/>
    </source>
</evidence>
<evidence type="ECO:0000259" key="1">
    <source>
        <dbReference type="Pfam" id="PF14300"/>
    </source>
</evidence>
<proteinExistence type="predicted"/>
<dbReference type="AlphaFoldDB" id="A0A176XGU0"/>
<dbReference type="RefSeq" id="WP_063947800.1">
    <property type="nucleotide sequence ID" value="NZ_CP072308.1"/>
</dbReference>
<sequence>MNSAYVDDDSIFVETFFNYMDLYIQRMTYKVNESISSIRCAEVEIARALRYEGEVNNGGHNQYINNLDGDQAEMAIALDGLTLLGAERQVNILREMIRWTKANPKEVYRMLSTDDYIKQPLLESLDDDLFSIPSELSVSQHAANWLRKNGNFVYVTEEQYEEIRQRLFTSGLVN</sequence>
<reference evidence="2 3" key="1">
    <citation type="submission" date="2016-05" db="EMBL/GenBank/DDBJ databases">
        <authorList>
            <person name="Lavstsen T."/>
            <person name="Jespersen J.S."/>
        </authorList>
    </citation>
    <scope>NUCLEOTIDE SEQUENCE [LARGE SCALE GENOMIC DNA]</scope>
    <source>
        <strain evidence="2 3">KCJ1736</strain>
    </source>
</reference>
<protein>
    <recommendedName>
        <fullName evidence="1">DNA mimic protein DMP19 C-terminal domain-containing protein</fullName>
    </recommendedName>
</protein>
<dbReference type="Pfam" id="PF14300">
    <property type="entry name" value="DMP19"/>
    <property type="match status" value="1"/>
</dbReference>
<dbReference type="Proteomes" id="UP000077098">
    <property type="component" value="Unassembled WGS sequence"/>
</dbReference>
<dbReference type="InterPro" id="IPR025402">
    <property type="entry name" value="DMP19_C"/>
</dbReference>
<evidence type="ECO:0000313" key="3">
    <source>
        <dbReference type="Proteomes" id="UP000077098"/>
    </source>
</evidence>
<name>A0A176XGU0_AGRTU</name>
<accession>A0A176XGU0</accession>
<organism evidence="2 3">
    <name type="scientific">Agrobacterium tumefaciens</name>
    <dbReference type="NCBI Taxonomy" id="358"/>
    <lineage>
        <taxon>Bacteria</taxon>
        <taxon>Pseudomonadati</taxon>
        <taxon>Pseudomonadota</taxon>
        <taxon>Alphaproteobacteria</taxon>
        <taxon>Hyphomicrobiales</taxon>
        <taxon>Rhizobiaceae</taxon>
        <taxon>Rhizobium/Agrobacterium group</taxon>
        <taxon>Agrobacterium</taxon>
        <taxon>Agrobacterium tumefaciens complex</taxon>
    </lineage>
</organism>
<gene>
    <name evidence="2" type="ORF">A7J57_21780</name>
</gene>
<comment type="caution">
    <text evidence="2">The sequence shown here is derived from an EMBL/GenBank/DDBJ whole genome shotgun (WGS) entry which is preliminary data.</text>
</comment>
<dbReference type="Gene3D" id="1.20.1420.60">
    <property type="match status" value="1"/>
</dbReference>
<feature type="domain" description="DNA mimic protein DMP19 C-terminal" evidence="1">
    <location>
        <begin position="48"/>
        <end position="149"/>
    </location>
</feature>
<dbReference type="EMBL" id="LXPS01000005">
    <property type="protein sequence ID" value="OAE48644.1"/>
    <property type="molecule type" value="Genomic_DNA"/>
</dbReference>